<protein>
    <submittedName>
        <fullName evidence="1">Uncharacterized protein</fullName>
    </submittedName>
</protein>
<dbReference type="AlphaFoldDB" id="V5TY81"/>
<evidence type="ECO:0000313" key="1">
    <source>
        <dbReference type="EMBL" id="AHB69524.1"/>
    </source>
</evidence>
<dbReference type="KEGG" id="csi:P262_01640"/>
<dbReference type="EMBL" id="CP006731">
    <property type="protein sequence ID" value="AHB69524.1"/>
    <property type="molecule type" value="Genomic_DNA"/>
</dbReference>
<proteinExistence type="predicted"/>
<gene>
    <name evidence="1" type="ORF">P262_01640</name>
</gene>
<name>V5TY81_9ENTR</name>
<dbReference type="PATRIC" id="fig|1401659.3.peg.1156"/>
<sequence>MQGNEKVDVVDVHRDDFAPVIVVKNFPSSPEEKSHGGLSKGRIFWLAIR</sequence>
<dbReference type="HOGENOM" id="CLU_3134698_0_0_6"/>
<organism evidence="1 2">
    <name type="scientific">Cronobacter malonaticus</name>
    <dbReference type="NCBI Taxonomy" id="413503"/>
    <lineage>
        <taxon>Bacteria</taxon>
        <taxon>Pseudomonadati</taxon>
        <taxon>Pseudomonadota</taxon>
        <taxon>Gammaproteobacteria</taxon>
        <taxon>Enterobacterales</taxon>
        <taxon>Enterobacteriaceae</taxon>
        <taxon>Cronobacter</taxon>
    </lineage>
</organism>
<accession>V5TY81</accession>
<dbReference type="Proteomes" id="UP000018545">
    <property type="component" value="Chromosome"/>
</dbReference>
<reference evidence="1 2" key="1">
    <citation type="journal article" date="2014" name="Genome Announc.">
        <title>Complete Genome Sequence of Cronobacter sakazakii Strain CMCC 45402.</title>
        <authorList>
            <person name="Zhao Z."/>
            <person name="Wang L."/>
            <person name="Wang B."/>
            <person name="Liang H."/>
            <person name="Ye Q."/>
            <person name="Zeng M."/>
        </authorList>
    </citation>
    <scope>NUCLEOTIDE SEQUENCE [LARGE SCALE GENOMIC DNA]</scope>
    <source>
        <strain evidence="2">45402</strain>
    </source>
</reference>
<evidence type="ECO:0000313" key="2">
    <source>
        <dbReference type="Proteomes" id="UP000018545"/>
    </source>
</evidence>